<dbReference type="WBParaSite" id="EVEC_0001210701-mRNA-1">
    <property type="protein sequence ID" value="EVEC_0001210701-mRNA-1"/>
    <property type="gene ID" value="EVEC_0001210701"/>
</dbReference>
<keyword evidence="2" id="KW-1185">Reference proteome</keyword>
<protein>
    <submittedName>
        <fullName evidence="3">Transposase</fullName>
    </submittedName>
</protein>
<evidence type="ECO:0000313" key="1">
    <source>
        <dbReference type="EMBL" id="VDD96594.1"/>
    </source>
</evidence>
<dbReference type="EMBL" id="UXUI01011905">
    <property type="protein sequence ID" value="VDD96594.1"/>
    <property type="molecule type" value="Genomic_DNA"/>
</dbReference>
<reference evidence="3" key="1">
    <citation type="submission" date="2017-02" db="UniProtKB">
        <authorList>
            <consortium name="WormBaseParasite"/>
        </authorList>
    </citation>
    <scope>IDENTIFICATION</scope>
</reference>
<accession>A0A0N4VME9</accession>
<name>A0A0N4VME9_ENTVE</name>
<proteinExistence type="predicted"/>
<evidence type="ECO:0000313" key="3">
    <source>
        <dbReference type="WBParaSite" id="EVEC_0001210701-mRNA-1"/>
    </source>
</evidence>
<gene>
    <name evidence="1" type="ORF">EVEC_LOCUS11345</name>
</gene>
<sequence>MLFIRQKNDITGYAPFEARSRVEYKQYTSFFSHDGLAIATYIFVTARDGGTLLRDEYLKEAVQDFWPCLRPFIIFGPSSVKRQACPFSSRQLSDGLVPR</sequence>
<reference evidence="1 2" key="2">
    <citation type="submission" date="2018-10" db="EMBL/GenBank/DDBJ databases">
        <authorList>
            <consortium name="Pathogen Informatics"/>
        </authorList>
    </citation>
    <scope>NUCLEOTIDE SEQUENCE [LARGE SCALE GENOMIC DNA]</scope>
</reference>
<dbReference type="OrthoDB" id="6510177at2759"/>
<evidence type="ECO:0000313" key="2">
    <source>
        <dbReference type="Proteomes" id="UP000274131"/>
    </source>
</evidence>
<dbReference type="AlphaFoldDB" id="A0A0N4VME9"/>
<organism evidence="3">
    <name type="scientific">Enterobius vermicularis</name>
    <name type="common">Human pinworm</name>
    <dbReference type="NCBI Taxonomy" id="51028"/>
    <lineage>
        <taxon>Eukaryota</taxon>
        <taxon>Metazoa</taxon>
        <taxon>Ecdysozoa</taxon>
        <taxon>Nematoda</taxon>
        <taxon>Chromadorea</taxon>
        <taxon>Rhabditida</taxon>
        <taxon>Spirurina</taxon>
        <taxon>Oxyuridomorpha</taxon>
        <taxon>Oxyuroidea</taxon>
        <taxon>Oxyuridae</taxon>
        <taxon>Enterobius</taxon>
    </lineage>
</organism>
<dbReference type="Proteomes" id="UP000274131">
    <property type="component" value="Unassembled WGS sequence"/>
</dbReference>